<evidence type="ECO:0000313" key="3">
    <source>
        <dbReference type="Proteomes" id="UP000245412"/>
    </source>
</evidence>
<gene>
    <name evidence="2" type="ORF">C7383_11565</name>
</gene>
<dbReference type="AlphaFoldDB" id="A0AB73SZU9"/>
<sequence length="120" mass="14187">METSGLMFPKPERKKKIKKHGKSIIQDQTEKQCFLCMLEGDYSYKRVHNHHIFFGPGERQISEAYGFKANLCIDRHHQYGQEAVHVNAEVSDRLKAICQKEFEKTHTREEFMELIGRNYL</sequence>
<organism evidence="2 3">
    <name type="scientific">Murimonas intestini</name>
    <dbReference type="NCBI Taxonomy" id="1337051"/>
    <lineage>
        <taxon>Bacteria</taxon>
        <taxon>Bacillati</taxon>
        <taxon>Bacillota</taxon>
        <taxon>Clostridia</taxon>
        <taxon>Lachnospirales</taxon>
        <taxon>Lachnospiraceae</taxon>
        <taxon>Murimonas</taxon>
    </lineage>
</organism>
<evidence type="ECO:0008006" key="4">
    <source>
        <dbReference type="Google" id="ProtNLM"/>
    </source>
</evidence>
<keyword evidence="3" id="KW-1185">Reference proteome</keyword>
<accession>A0AB73SZU9</accession>
<proteinExistence type="predicted"/>
<comment type="caution">
    <text evidence="2">The sequence shown here is derived from an EMBL/GenBank/DDBJ whole genome shotgun (WGS) entry which is preliminary data.</text>
</comment>
<reference evidence="2 3" key="1">
    <citation type="submission" date="2018-05" db="EMBL/GenBank/DDBJ databases">
        <authorList>
            <person name="Goeker M."/>
            <person name="Huntemann M."/>
            <person name="Clum A."/>
            <person name="Pillay M."/>
            <person name="Palaniappan K."/>
            <person name="Varghese N."/>
            <person name="Mikhailova N."/>
            <person name="Stamatis D."/>
            <person name="Reddy T."/>
            <person name="Daum C."/>
            <person name="Shapiro N."/>
            <person name="Ivanova N."/>
            <person name="Kyrpides N."/>
            <person name="Woyke T."/>
        </authorList>
    </citation>
    <scope>NUCLEOTIDE SEQUENCE [LARGE SCALE GENOMIC DNA]</scope>
    <source>
        <strain evidence="2 3">DSM 26524</strain>
    </source>
</reference>
<evidence type="ECO:0000256" key="1">
    <source>
        <dbReference type="SAM" id="MobiDB-lite"/>
    </source>
</evidence>
<feature type="compositionally biased region" description="Basic residues" evidence="1">
    <location>
        <begin position="12"/>
        <end position="22"/>
    </location>
</feature>
<dbReference type="EMBL" id="QGGY01000015">
    <property type="protein sequence ID" value="PWJ72909.1"/>
    <property type="molecule type" value="Genomic_DNA"/>
</dbReference>
<feature type="region of interest" description="Disordered" evidence="1">
    <location>
        <begin position="1"/>
        <end position="22"/>
    </location>
</feature>
<protein>
    <recommendedName>
        <fullName evidence="4">HNH endonuclease</fullName>
    </recommendedName>
</protein>
<dbReference type="Proteomes" id="UP000245412">
    <property type="component" value="Unassembled WGS sequence"/>
</dbReference>
<evidence type="ECO:0000313" key="2">
    <source>
        <dbReference type="EMBL" id="PWJ72909.1"/>
    </source>
</evidence>
<name>A0AB73SZU9_9FIRM</name>